<dbReference type="Pfam" id="PF11945">
    <property type="entry name" value="WASH_WAHD"/>
    <property type="match status" value="1"/>
</dbReference>
<reference evidence="5" key="1">
    <citation type="submission" date="2021-09" db="EMBL/GenBank/DDBJ databases">
        <authorList>
            <consortium name="Pathogen Informatics"/>
        </authorList>
    </citation>
    <scope>NUCLEOTIDE SEQUENCE</scope>
</reference>
<dbReference type="InterPro" id="IPR021854">
    <property type="entry name" value="WASH1_WAHD"/>
</dbReference>
<comment type="similarity">
    <text evidence="1">Belongs to the WASH1 family.</text>
</comment>
<feature type="compositionally biased region" description="Basic and acidic residues" evidence="3">
    <location>
        <begin position="463"/>
        <end position="475"/>
    </location>
</feature>
<dbReference type="EMBL" id="CAKAEH010000089">
    <property type="protein sequence ID" value="CAG9529796.1"/>
    <property type="molecule type" value="Genomic_DNA"/>
</dbReference>
<dbReference type="GO" id="GO:0006887">
    <property type="term" value="P:exocytosis"/>
    <property type="evidence" value="ECO:0007669"/>
    <property type="project" value="TreeGrafter"/>
</dbReference>
<organism evidence="5 6">
    <name type="scientific">Cercopithifilaria johnstoni</name>
    <dbReference type="NCBI Taxonomy" id="2874296"/>
    <lineage>
        <taxon>Eukaryota</taxon>
        <taxon>Metazoa</taxon>
        <taxon>Ecdysozoa</taxon>
        <taxon>Nematoda</taxon>
        <taxon>Chromadorea</taxon>
        <taxon>Rhabditida</taxon>
        <taxon>Spirurina</taxon>
        <taxon>Spiruromorpha</taxon>
        <taxon>Filarioidea</taxon>
        <taxon>Onchocercidae</taxon>
        <taxon>Cercopithifilaria</taxon>
    </lineage>
</organism>
<accession>A0A8J2LL56</accession>
<name>A0A8J2LL56_9BILA</name>
<evidence type="ECO:0000259" key="4">
    <source>
        <dbReference type="PROSITE" id="PS51082"/>
    </source>
</evidence>
<dbReference type="InterPro" id="IPR028290">
    <property type="entry name" value="WASH1"/>
</dbReference>
<feature type="region of interest" description="Disordered" evidence="3">
    <location>
        <begin position="345"/>
        <end position="376"/>
    </location>
</feature>
<keyword evidence="2" id="KW-0009">Actin-binding</keyword>
<evidence type="ECO:0000313" key="6">
    <source>
        <dbReference type="Proteomes" id="UP000746747"/>
    </source>
</evidence>
<dbReference type="GO" id="GO:0005769">
    <property type="term" value="C:early endosome"/>
    <property type="evidence" value="ECO:0007669"/>
    <property type="project" value="InterPro"/>
</dbReference>
<dbReference type="GO" id="GO:0043014">
    <property type="term" value="F:alpha-tubulin binding"/>
    <property type="evidence" value="ECO:0007669"/>
    <property type="project" value="InterPro"/>
</dbReference>
<keyword evidence="6" id="KW-1185">Reference proteome</keyword>
<dbReference type="GO" id="GO:0005829">
    <property type="term" value="C:cytosol"/>
    <property type="evidence" value="ECO:0007669"/>
    <property type="project" value="GOC"/>
</dbReference>
<dbReference type="GO" id="GO:0003779">
    <property type="term" value="F:actin binding"/>
    <property type="evidence" value="ECO:0007669"/>
    <property type="project" value="UniProtKB-KW"/>
</dbReference>
<dbReference type="Proteomes" id="UP000746747">
    <property type="component" value="Unassembled WGS sequence"/>
</dbReference>
<feature type="compositionally biased region" description="Low complexity" evidence="3">
    <location>
        <begin position="312"/>
        <end position="323"/>
    </location>
</feature>
<dbReference type="InterPro" id="IPR003124">
    <property type="entry name" value="WH2_dom"/>
</dbReference>
<gene>
    <name evidence="5" type="ORF">CJOHNSTONI_LOCUS350</name>
</gene>
<proteinExistence type="inferred from homology"/>
<feature type="compositionally biased region" description="Acidic residues" evidence="3">
    <location>
        <begin position="501"/>
        <end position="512"/>
    </location>
</feature>
<evidence type="ECO:0000256" key="3">
    <source>
        <dbReference type="SAM" id="MobiDB-lite"/>
    </source>
</evidence>
<dbReference type="GO" id="GO:0042147">
    <property type="term" value="P:retrograde transport, endosome to Golgi"/>
    <property type="evidence" value="ECO:0007669"/>
    <property type="project" value="TreeGrafter"/>
</dbReference>
<sequence>MSICMVPSDADREEAAEWILFGLEQLVNLSNEIFERLANRIKNFSEHADRVHLDLKRVAKKVEQIREMNTAVVISAPGKFIKTESGCLQSVLGRGLRTNVDVLRKINTKHRYDLNESKDIAVVLDEKQKFYRFTERGMKLNRRTREVPDNLQSAADLLLFNTTLNIYTDSRFMDPFDNMKIELHTESESKIQQPAPMADDSILSVSVKQKMDPLQYQPEFGSLQNFSLPELLFTSASAYLQVDSIPGFSANSLVVRESSERDISNIAESVMEKDISTEKMSTESNITMGEGTGRRSLTIRESTAVGSQFLTSETNETYETSSEAANIDLATPKNKVSEAGNFAASNNEKVPSSLPPTAPPPPPPPPPPPLLPSAPPIQLITQTTMDSQSKPIIALNDGRANLMEAIRRVGGAKGAKLRSIRKQGEILAEDASVLPKRNVLAPPLSDDLMSSLAKALEQRRKGIFGKKSEHREPVKSLELSEGAFAHTSARIPPPPPKEDNDGIDEIDDYEWE</sequence>
<dbReference type="GO" id="GO:0032456">
    <property type="term" value="P:endocytic recycling"/>
    <property type="evidence" value="ECO:0007669"/>
    <property type="project" value="TreeGrafter"/>
</dbReference>
<feature type="domain" description="WH2" evidence="4">
    <location>
        <begin position="398"/>
        <end position="420"/>
    </location>
</feature>
<evidence type="ECO:0000256" key="2">
    <source>
        <dbReference type="ARBA" id="ARBA00023203"/>
    </source>
</evidence>
<feature type="compositionally biased region" description="Pro residues" evidence="3">
    <location>
        <begin position="353"/>
        <end position="375"/>
    </location>
</feature>
<feature type="region of interest" description="Disordered" evidence="3">
    <location>
        <begin position="463"/>
        <end position="512"/>
    </location>
</feature>
<comment type="caution">
    <text evidence="5">The sequence shown here is derived from an EMBL/GenBank/DDBJ whole genome shotgun (WGS) entry which is preliminary data.</text>
</comment>
<dbReference type="AlphaFoldDB" id="A0A8J2LL56"/>
<dbReference type="PANTHER" id="PTHR23331">
    <property type="entry name" value="CXYORF1"/>
    <property type="match status" value="1"/>
</dbReference>
<dbReference type="PANTHER" id="PTHR23331:SF1">
    <property type="entry name" value="WASH COMPLEX SUBUNIT 1"/>
    <property type="match status" value="1"/>
</dbReference>
<dbReference type="GO" id="GO:0043015">
    <property type="term" value="F:gamma-tubulin binding"/>
    <property type="evidence" value="ECO:0007669"/>
    <property type="project" value="TreeGrafter"/>
</dbReference>
<evidence type="ECO:0000313" key="5">
    <source>
        <dbReference type="EMBL" id="CAG9529796.1"/>
    </source>
</evidence>
<feature type="region of interest" description="Disordered" evidence="3">
    <location>
        <begin position="312"/>
        <end position="333"/>
    </location>
</feature>
<dbReference type="PROSITE" id="PS51082">
    <property type="entry name" value="WH2"/>
    <property type="match status" value="1"/>
</dbReference>
<evidence type="ECO:0000256" key="1">
    <source>
        <dbReference type="ARBA" id="ARBA00005602"/>
    </source>
</evidence>
<dbReference type="GO" id="GO:0071203">
    <property type="term" value="C:WASH complex"/>
    <property type="evidence" value="ECO:0007669"/>
    <property type="project" value="InterPro"/>
</dbReference>
<dbReference type="GO" id="GO:0034314">
    <property type="term" value="P:Arp2/3 complex-mediated actin nucleation"/>
    <property type="evidence" value="ECO:0007669"/>
    <property type="project" value="InterPro"/>
</dbReference>
<dbReference type="OrthoDB" id="307871at2759"/>
<dbReference type="GO" id="GO:0055037">
    <property type="term" value="C:recycling endosome"/>
    <property type="evidence" value="ECO:0007669"/>
    <property type="project" value="TreeGrafter"/>
</dbReference>
<protein>
    <recommendedName>
        <fullName evidence="4">WH2 domain-containing protein</fullName>
    </recommendedName>
</protein>